<evidence type="ECO:0000313" key="2">
    <source>
        <dbReference type="EMBL" id="RAW48340.1"/>
    </source>
</evidence>
<accession>A0A2A7AAD5</accession>
<dbReference type="RefSeq" id="WP_097785180.1">
    <property type="nucleotide sequence ID" value="NZ_NMTW01000026.1"/>
</dbReference>
<evidence type="ECO:0000313" key="1">
    <source>
        <dbReference type="EMBL" id="PDX76106.1"/>
    </source>
</evidence>
<evidence type="ECO:0000313" key="3">
    <source>
        <dbReference type="Proteomes" id="UP000220157"/>
    </source>
</evidence>
<reference evidence="2 4" key="3">
    <citation type="submission" date="2018-02" db="EMBL/GenBank/DDBJ databases">
        <title>Complete genome sequencing of Faecalibacterium prausnitzii strains isolated from the human gut.</title>
        <authorList>
            <person name="Fitzgerald B.C."/>
            <person name="Shkoporov A.N."/>
            <person name="Ross P.R."/>
            <person name="Hill C."/>
        </authorList>
    </citation>
    <scope>NUCLEOTIDE SEQUENCE [LARGE SCALE GENOMIC DNA]</scope>
    <source>
        <strain evidence="2 4">APC942/8-14-2</strain>
    </source>
</reference>
<dbReference type="EMBL" id="PRKZ01000009">
    <property type="protein sequence ID" value="RAW48340.1"/>
    <property type="molecule type" value="Genomic_DNA"/>
</dbReference>
<proteinExistence type="predicted"/>
<name>A0A2A7AAD5_9FIRM</name>
<comment type="caution">
    <text evidence="1">The sequence shown here is derived from an EMBL/GenBank/DDBJ whole genome shotgun (WGS) entry which is preliminary data.</text>
</comment>
<reference evidence="1" key="2">
    <citation type="submission" date="2017-07" db="EMBL/GenBank/DDBJ databases">
        <authorList>
            <person name="Sun Z.S."/>
            <person name="Albrecht U."/>
            <person name="Echele G."/>
            <person name="Lee C.C."/>
        </authorList>
    </citation>
    <scope>NUCLEOTIDE SEQUENCE</scope>
    <source>
        <strain evidence="1">CNCM I 4573</strain>
    </source>
</reference>
<dbReference type="Proteomes" id="UP000220157">
    <property type="component" value="Unassembled WGS sequence"/>
</dbReference>
<sequence length="297" mass="34826">MPTTDQTKPFKSYDEQIALLRERGLIITDDVYARDVLKRMNYYRFSAYSLTLRENDRFFPEVTLQDMVALYDFDQEFRSIIFKYGAVVETVARAYIAYYHARQHGPIGYLNNQNFESEQYHAVFLSTLNREISRSDEPFIVHHKRDKRGVYPLWVAVEEMTFGTLSLFYKNMLEADREGIAQEYYGRKSIYIENYLQCAVVARNIAAHGGRFYNRTRLSPAVKLPLVMRRAHVDNSSPFAYFYAIFELLPDAEKFNLIRAMEKLFKKYPAAEPSRMGFPVNWKALLNLPSEPEEADT</sequence>
<dbReference type="Proteomes" id="UP000251634">
    <property type="component" value="Unassembled WGS sequence"/>
</dbReference>
<dbReference type="EMBL" id="NMTW01000026">
    <property type="protein sequence ID" value="PDX76106.1"/>
    <property type="molecule type" value="Genomic_DNA"/>
</dbReference>
<dbReference type="AlphaFoldDB" id="A0A2A7AAD5"/>
<organism evidence="1 3">
    <name type="scientific">Faecalibacterium prausnitzii</name>
    <dbReference type="NCBI Taxonomy" id="853"/>
    <lineage>
        <taxon>Bacteria</taxon>
        <taxon>Bacillati</taxon>
        <taxon>Bacillota</taxon>
        <taxon>Clostridia</taxon>
        <taxon>Eubacteriales</taxon>
        <taxon>Oscillospiraceae</taxon>
        <taxon>Faecalibacterium</taxon>
    </lineage>
</organism>
<dbReference type="Pfam" id="PF07751">
    <property type="entry name" value="Abi_2"/>
    <property type="match status" value="1"/>
</dbReference>
<protein>
    <recommendedName>
        <fullName evidence="5">Abi family protein</fullName>
    </recommendedName>
</protein>
<reference evidence="1 3" key="1">
    <citation type="journal article" date="2017" name="Front. Microbiol.">
        <title>New Insights into the Diversity of the Genus Faecalibacterium.</title>
        <authorList>
            <person name="Benevides L."/>
            <person name="Burman S."/>
            <person name="Martin R."/>
            <person name="Robert V."/>
            <person name="Thomas M."/>
            <person name="Miquel S."/>
            <person name="Chain F."/>
            <person name="Sokol H."/>
            <person name="Bermudez-Humaran L.G."/>
            <person name="Morrison M."/>
            <person name="Langella P."/>
            <person name="Azevedo V.A."/>
            <person name="Chatel J.M."/>
            <person name="Soares S."/>
        </authorList>
    </citation>
    <scope>NUCLEOTIDE SEQUENCE [LARGE SCALE GENOMIC DNA]</scope>
    <source>
        <strain evidence="1 3">CNCM I 4573</strain>
    </source>
</reference>
<gene>
    <name evidence="2" type="ORF">C4N25_11240</name>
    <name evidence="1" type="ORF">CGS56_05350</name>
</gene>
<evidence type="ECO:0008006" key="5">
    <source>
        <dbReference type="Google" id="ProtNLM"/>
    </source>
</evidence>
<dbReference type="InterPro" id="IPR011664">
    <property type="entry name" value="Abi_system_AbiD/AbiF-like"/>
</dbReference>
<evidence type="ECO:0000313" key="4">
    <source>
        <dbReference type="Proteomes" id="UP000251634"/>
    </source>
</evidence>